<dbReference type="PANTHER" id="PTHR17630">
    <property type="entry name" value="DIENELACTONE HYDROLASE"/>
    <property type="match status" value="1"/>
</dbReference>
<evidence type="ECO:0000259" key="1">
    <source>
        <dbReference type="Pfam" id="PF01738"/>
    </source>
</evidence>
<dbReference type="PANTHER" id="PTHR17630:SF44">
    <property type="entry name" value="PROTEIN AIM2"/>
    <property type="match status" value="1"/>
</dbReference>
<dbReference type="Gene3D" id="3.40.50.1820">
    <property type="entry name" value="alpha/beta hydrolase"/>
    <property type="match status" value="1"/>
</dbReference>
<evidence type="ECO:0000313" key="2">
    <source>
        <dbReference type="EMBL" id="RPD54501.1"/>
    </source>
</evidence>
<dbReference type="Proteomes" id="UP000313359">
    <property type="component" value="Unassembled WGS sequence"/>
</dbReference>
<dbReference type="InterPro" id="IPR029058">
    <property type="entry name" value="AB_hydrolase_fold"/>
</dbReference>
<dbReference type="Pfam" id="PF01738">
    <property type="entry name" value="DLH"/>
    <property type="match status" value="1"/>
</dbReference>
<name>A0A5C2RTG0_9APHY</name>
<dbReference type="InterPro" id="IPR002925">
    <property type="entry name" value="Dienelactn_hydro"/>
</dbReference>
<keyword evidence="2" id="KW-0378">Hydrolase</keyword>
<proteinExistence type="predicted"/>
<feature type="domain" description="Dienelactone hydrolase" evidence="1">
    <location>
        <begin position="48"/>
        <end position="234"/>
    </location>
</feature>
<dbReference type="AlphaFoldDB" id="A0A5C2RTG0"/>
<protein>
    <submittedName>
        <fullName evidence="2">Alpha/beta-hydrolase</fullName>
    </submittedName>
</protein>
<organism evidence="2 3">
    <name type="scientific">Lentinus tigrinus ALCF2SS1-6</name>
    <dbReference type="NCBI Taxonomy" id="1328759"/>
    <lineage>
        <taxon>Eukaryota</taxon>
        <taxon>Fungi</taxon>
        <taxon>Dikarya</taxon>
        <taxon>Basidiomycota</taxon>
        <taxon>Agaricomycotina</taxon>
        <taxon>Agaricomycetes</taxon>
        <taxon>Polyporales</taxon>
        <taxon>Polyporaceae</taxon>
        <taxon>Lentinus</taxon>
    </lineage>
</organism>
<dbReference type="OrthoDB" id="1393670at2759"/>
<dbReference type="EMBL" id="ML122305">
    <property type="protein sequence ID" value="RPD54501.1"/>
    <property type="molecule type" value="Genomic_DNA"/>
</dbReference>
<evidence type="ECO:0000313" key="3">
    <source>
        <dbReference type="Proteomes" id="UP000313359"/>
    </source>
</evidence>
<dbReference type="GO" id="GO:0016787">
    <property type="term" value="F:hydrolase activity"/>
    <property type="evidence" value="ECO:0007669"/>
    <property type="project" value="UniProtKB-KW"/>
</dbReference>
<keyword evidence="3" id="KW-1185">Reference proteome</keyword>
<dbReference type="SUPFAM" id="SSF53474">
    <property type="entry name" value="alpha/beta-Hydrolases"/>
    <property type="match status" value="1"/>
</dbReference>
<dbReference type="STRING" id="1328759.A0A5C2RTG0"/>
<gene>
    <name evidence="2" type="ORF">L227DRAFT_588933</name>
</gene>
<reference evidence="2" key="1">
    <citation type="journal article" date="2018" name="Genome Biol. Evol.">
        <title>Genomics and development of Lentinus tigrinus, a white-rot wood-decaying mushroom with dimorphic fruiting bodies.</title>
        <authorList>
            <person name="Wu B."/>
            <person name="Xu Z."/>
            <person name="Knudson A."/>
            <person name="Carlson A."/>
            <person name="Chen N."/>
            <person name="Kovaka S."/>
            <person name="LaButti K."/>
            <person name="Lipzen A."/>
            <person name="Pennachio C."/>
            <person name="Riley R."/>
            <person name="Schakwitz W."/>
            <person name="Umezawa K."/>
            <person name="Ohm R.A."/>
            <person name="Grigoriev I.V."/>
            <person name="Nagy L.G."/>
            <person name="Gibbons J."/>
            <person name="Hibbett D."/>
        </authorList>
    </citation>
    <scope>NUCLEOTIDE SEQUENCE [LARGE SCALE GENOMIC DNA]</scope>
    <source>
        <strain evidence="2">ALCF2SS1-6</strain>
    </source>
</reference>
<accession>A0A5C2RTG0</accession>
<sequence>MSTILAGPCGDCCSRTVQHSGVARGTIEVIANLQTYVARPHPNLEDTQLRKLKVILFFADVFGALYINSKLAMDYWADNGYLVLGVDYFEGDSRAIHEGKPGWNVDEWVQPYRASAAKITSPWIEAVRDRYGYCFGAPFVMDLLATDWVTAGAFAHPAFLDENHFRNLKQDDFTFPHAARRRAEDILVEQHATHTVQIFSGARHGYATRADPELRTERWAKEETARATLNWFNERSQR</sequence>